<sequence>MAVGEDNVEFMNFESRVAKLKVKGEPLEYLFINAFFPPVLILEEEGAAKAFILNRFVCLRIFFFLAFEMALFIKQLVVFALFRLREFPAAVLNEQFNSGFVKKGYINERSSIKNHSQEDFSAEIYKEKSACFADRRIEKRENFFLEELKRQGLGLFWKSFRCQSRKRSLFYQKS</sequence>
<evidence type="ECO:0000313" key="2">
    <source>
        <dbReference type="EMBL" id="ACD83625.1"/>
    </source>
</evidence>
<feature type="transmembrane region" description="Helical" evidence="1">
    <location>
        <begin position="61"/>
        <end position="82"/>
    </location>
</feature>
<reference evidence="2 3" key="1">
    <citation type="journal article" date="2008" name="Biol. Direct">
        <title>Complete genome sequence of the extremely acidophilic methanotroph isolate V4, Methylacidiphilum infernorum, a representative of the bacterial phylum Verrucomicrobia.</title>
        <authorList>
            <person name="Hou S."/>
            <person name="Makarova K.S."/>
            <person name="Saw J.H."/>
            <person name="Senin P."/>
            <person name="Ly B.V."/>
            <person name="Zhou Z."/>
            <person name="Ren Y."/>
            <person name="Wang J."/>
            <person name="Galperin M.Y."/>
            <person name="Omelchenko M.V."/>
            <person name="Wolf Y.I."/>
            <person name="Yutin N."/>
            <person name="Koonin E.V."/>
            <person name="Stott M.B."/>
            <person name="Mountain B.W."/>
            <person name="Crowe M.A."/>
            <person name="Smirnova A.V."/>
            <person name="Dunfield P.F."/>
            <person name="Feng L."/>
            <person name="Wang L."/>
            <person name="Alam M."/>
        </authorList>
    </citation>
    <scope>NUCLEOTIDE SEQUENCE [LARGE SCALE GENOMIC DNA]</scope>
    <source>
        <strain evidence="3">Isolate V4</strain>
    </source>
</reference>
<proteinExistence type="predicted"/>
<keyword evidence="1" id="KW-1133">Transmembrane helix</keyword>
<accession>B3DWC2</accession>
<dbReference type="KEGG" id="min:Minf_1571"/>
<dbReference type="STRING" id="481448.Minf_1571"/>
<dbReference type="Proteomes" id="UP000009149">
    <property type="component" value="Chromosome"/>
</dbReference>
<gene>
    <name evidence="2" type="ordered locus">Minf_1571</name>
</gene>
<dbReference type="HOGENOM" id="CLU_1538301_0_0_0"/>
<name>B3DWC2_METI4</name>
<dbReference type="AlphaFoldDB" id="B3DWC2"/>
<evidence type="ECO:0000256" key="1">
    <source>
        <dbReference type="SAM" id="Phobius"/>
    </source>
</evidence>
<organism evidence="2 3">
    <name type="scientific">Methylacidiphilum infernorum (isolate V4)</name>
    <name type="common">Methylokorus infernorum (strain V4)</name>
    <dbReference type="NCBI Taxonomy" id="481448"/>
    <lineage>
        <taxon>Bacteria</taxon>
        <taxon>Pseudomonadati</taxon>
        <taxon>Verrucomicrobiota</taxon>
        <taxon>Methylacidiphilae</taxon>
        <taxon>Methylacidiphilales</taxon>
        <taxon>Methylacidiphilaceae</taxon>
        <taxon>Methylacidiphilum (ex Ratnadevi et al. 2023)</taxon>
    </lineage>
</organism>
<protein>
    <submittedName>
        <fullName evidence="2">Uncharacterized protein</fullName>
    </submittedName>
</protein>
<keyword evidence="1" id="KW-0812">Transmembrane</keyword>
<evidence type="ECO:0000313" key="3">
    <source>
        <dbReference type="Proteomes" id="UP000009149"/>
    </source>
</evidence>
<keyword evidence="1" id="KW-0472">Membrane</keyword>
<dbReference type="EMBL" id="CP000975">
    <property type="protein sequence ID" value="ACD83625.1"/>
    <property type="molecule type" value="Genomic_DNA"/>
</dbReference>